<protein>
    <recommendedName>
        <fullName evidence="1">PucR C-terminal helix-turn-helix domain-containing protein</fullName>
    </recommendedName>
</protein>
<dbReference type="Gene3D" id="1.10.10.2840">
    <property type="entry name" value="PucR C-terminal helix-turn-helix domain"/>
    <property type="match status" value="1"/>
</dbReference>
<dbReference type="KEGG" id="rmar:GBA65_18180"/>
<dbReference type="Pfam" id="PF13556">
    <property type="entry name" value="HTH_30"/>
    <property type="match status" value="1"/>
</dbReference>
<gene>
    <name evidence="2" type="ORF">GBA65_18180</name>
</gene>
<keyword evidence="3" id="KW-1185">Reference proteome</keyword>
<dbReference type="InterPro" id="IPR042070">
    <property type="entry name" value="PucR_C-HTH_sf"/>
</dbReference>
<dbReference type="InterPro" id="IPR051448">
    <property type="entry name" value="CdaR-like_regulators"/>
</dbReference>
<sequence>MAARIEMAPTFIPRDSPVEVGDLRTERRGPGSLAEDCLRRAALNPRERSAALRGALAQVITAAPVAGTALIRPRAEDYGSWSVEYVGPSATEMLRWIAARLDDSFEIMVHALGQRPPCLQRRSHLYDAWPLLFPLRPKAPIPGALWIVWSEPRQQAPSLIKGVDDYKKGLEMLLEVEYKEHLYFHRADDPLGPELREAITDGDGQALPTLLNTARMASDSDLTFWGDAANGAIEIEWHIGATGTGFNLELPVGEGVGGRAFARREAIHVDDYLNSKYRHPDVRDDVDKQGARTVLSVPLSGRVPGSGAVLYGARRRVSRFTAAQRVLLLRLARSVEPLIGERPVSRYFFPSDDAYLAKKRSELRRILTRSSKVQDLESWVEKFARGPAIVTNAEGRPYAPSRTDRFEELRCSPASIGVPRTVALAPHGEVERGHLHVWSTVSLPPAGWPDFLDDVAAACNVVLDRAEQTNDRLSSLRTNWLEEVMRSPTAETCREGRRLGLPVDGGGVWALAWAGGEEAAGNANRAWAKLVAQEIALDKLGSPLILTNGAVGVFLLDKPARGEPSAVRDALLEALEPAALWLVHGAVYDSFEGLQGSLLQAVTTAKGLRQDNDGRYVSDVGGVGLRSLLAKPELSEHLESFTDGLLAPLLAYDSETGSRLTETLALVLTVGSHEEVARRLNVHPKTIGYRTRRAEEILEKDLGSPTDKIALGMAAFVWANSQRSR</sequence>
<proteinExistence type="predicted"/>
<dbReference type="PANTHER" id="PTHR33744:SF7">
    <property type="entry name" value="PUCR FAMILY TRANSCRIPTIONAL REGULATOR"/>
    <property type="match status" value="1"/>
</dbReference>
<evidence type="ECO:0000313" key="3">
    <source>
        <dbReference type="Proteomes" id="UP000502706"/>
    </source>
</evidence>
<accession>A0A6G8Q0W0</accession>
<evidence type="ECO:0000313" key="2">
    <source>
        <dbReference type="EMBL" id="QIN80129.1"/>
    </source>
</evidence>
<organism evidence="2 3">
    <name type="scientific">Rubrobacter marinus</name>
    <dbReference type="NCBI Taxonomy" id="2653852"/>
    <lineage>
        <taxon>Bacteria</taxon>
        <taxon>Bacillati</taxon>
        <taxon>Actinomycetota</taxon>
        <taxon>Rubrobacteria</taxon>
        <taxon>Rubrobacterales</taxon>
        <taxon>Rubrobacteraceae</taxon>
        <taxon>Rubrobacter</taxon>
    </lineage>
</organism>
<dbReference type="EMBL" id="CP045121">
    <property type="protein sequence ID" value="QIN80129.1"/>
    <property type="molecule type" value="Genomic_DNA"/>
</dbReference>
<dbReference type="Proteomes" id="UP000502706">
    <property type="component" value="Chromosome"/>
</dbReference>
<dbReference type="AlphaFoldDB" id="A0A6G8Q0W0"/>
<dbReference type="PANTHER" id="PTHR33744">
    <property type="entry name" value="CARBOHYDRATE DIACID REGULATOR"/>
    <property type="match status" value="1"/>
</dbReference>
<dbReference type="InterPro" id="IPR029016">
    <property type="entry name" value="GAF-like_dom_sf"/>
</dbReference>
<evidence type="ECO:0000259" key="1">
    <source>
        <dbReference type="Pfam" id="PF13556"/>
    </source>
</evidence>
<name>A0A6G8Q0W0_9ACTN</name>
<dbReference type="InterPro" id="IPR025736">
    <property type="entry name" value="PucR_C-HTH_dom"/>
</dbReference>
<dbReference type="Gene3D" id="3.30.450.40">
    <property type="match status" value="1"/>
</dbReference>
<dbReference type="SUPFAM" id="SSF55781">
    <property type="entry name" value="GAF domain-like"/>
    <property type="match status" value="1"/>
</dbReference>
<reference evidence="2 3" key="1">
    <citation type="submission" date="2019-10" db="EMBL/GenBank/DDBJ databases">
        <title>Rubrobacter sp nov SCSIO 52915 isolated from a deep-sea sediment in the South China Sea.</title>
        <authorList>
            <person name="Chen R.W."/>
        </authorList>
    </citation>
    <scope>NUCLEOTIDE SEQUENCE [LARGE SCALE GENOMIC DNA]</scope>
    <source>
        <strain evidence="2 3">SCSIO 52915</strain>
    </source>
</reference>
<feature type="domain" description="PucR C-terminal helix-turn-helix" evidence="1">
    <location>
        <begin position="660"/>
        <end position="714"/>
    </location>
</feature>